<dbReference type="GO" id="GO:0005886">
    <property type="term" value="C:plasma membrane"/>
    <property type="evidence" value="ECO:0007669"/>
    <property type="project" value="TreeGrafter"/>
</dbReference>
<evidence type="ECO:0008006" key="6">
    <source>
        <dbReference type="Google" id="ProtNLM"/>
    </source>
</evidence>
<dbReference type="PANTHER" id="PTHR12625:SF0">
    <property type="entry name" value="PROTEIN LILIPOD"/>
    <property type="match status" value="1"/>
</dbReference>
<feature type="compositionally biased region" description="Polar residues" evidence="2">
    <location>
        <begin position="508"/>
        <end position="527"/>
    </location>
</feature>
<keyword evidence="3" id="KW-1133">Transmembrane helix</keyword>
<dbReference type="EMBL" id="JAODUP010000683">
    <property type="protein sequence ID" value="KAK2145407.1"/>
    <property type="molecule type" value="Genomic_DNA"/>
</dbReference>
<comment type="similarity">
    <text evidence="1">Belongs to the LIMR family.</text>
</comment>
<reference evidence="4" key="1">
    <citation type="journal article" date="2023" name="Mol. Biol. Evol.">
        <title>Third-Generation Sequencing Reveals the Adaptive Role of the Epigenome in Three Deep-Sea Polychaetes.</title>
        <authorList>
            <person name="Perez M."/>
            <person name="Aroh O."/>
            <person name="Sun Y."/>
            <person name="Lan Y."/>
            <person name="Juniper S.K."/>
            <person name="Young C.R."/>
            <person name="Angers B."/>
            <person name="Qian P.Y."/>
        </authorList>
    </citation>
    <scope>NUCLEOTIDE SEQUENCE</scope>
    <source>
        <strain evidence="4">P08H-3</strain>
    </source>
</reference>
<feature type="transmembrane region" description="Helical" evidence="3">
    <location>
        <begin position="170"/>
        <end position="196"/>
    </location>
</feature>
<dbReference type="Proteomes" id="UP001208570">
    <property type="component" value="Unassembled WGS sequence"/>
</dbReference>
<dbReference type="PRINTS" id="PR01692">
    <property type="entry name" value="LIPOCALINIMR"/>
</dbReference>
<dbReference type="InterPro" id="IPR008075">
    <property type="entry name" value="LIMR"/>
</dbReference>
<feature type="transmembrane region" description="Helical" evidence="3">
    <location>
        <begin position="217"/>
        <end position="238"/>
    </location>
</feature>
<evidence type="ECO:0000256" key="1">
    <source>
        <dbReference type="ARBA" id="ARBA00010487"/>
    </source>
</evidence>
<feature type="transmembrane region" description="Helical" evidence="3">
    <location>
        <begin position="420"/>
        <end position="437"/>
    </location>
</feature>
<dbReference type="AlphaFoldDB" id="A0AAD9J2K2"/>
<proteinExistence type="inferred from homology"/>
<dbReference type="GO" id="GO:0004888">
    <property type="term" value="F:transmembrane signaling receptor activity"/>
    <property type="evidence" value="ECO:0007669"/>
    <property type="project" value="TreeGrafter"/>
</dbReference>
<feature type="region of interest" description="Disordered" evidence="2">
    <location>
        <begin position="505"/>
        <end position="527"/>
    </location>
</feature>
<gene>
    <name evidence="4" type="ORF">LSH36_684g01000</name>
</gene>
<evidence type="ECO:0000313" key="5">
    <source>
        <dbReference type="Proteomes" id="UP001208570"/>
    </source>
</evidence>
<accession>A0AAD9J2K2</accession>
<comment type="caution">
    <text evidence="4">The sequence shown here is derived from an EMBL/GenBank/DDBJ whole genome shotgun (WGS) entry which is preliminary data.</text>
</comment>
<evidence type="ECO:0000256" key="3">
    <source>
        <dbReference type="SAM" id="Phobius"/>
    </source>
</evidence>
<dbReference type="InterPro" id="IPR006876">
    <property type="entry name" value="LMBR1-like_membr_prot"/>
</dbReference>
<organism evidence="4 5">
    <name type="scientific">Paralvinella palmiformis</name>
    <dbReference type="NCBI Taxonomy" id="53620"/>
    <lineage>
        <taxon>Eukaryota</taxon>
        <taxon>Metazoa</taxon>
        <taxon>Spiralia</taxon>
        <taxon>Lophotrochozoa</taxon>
        <taxon>Annelida</taxon>
        <taxon>Polychaeta</taxon>
        <taxon>Sedentaria</taxon>
        <taxon>Canalipalpata</taxon>
        <taxon>Terebellida</taxon>
        <taxon>Terebelliformia</taxon>
        <taxon>Alvinellidae</taxon>
        <taxon>Paralvinella</taxon>
    </lineage>
</organism>
<evidence type="ECO:0000313" key="4">
    <source>
        <dbReference type="EMBL" id="KAK2145407.1"/>
    </source>
</evidence>
<dbReference type="PANTHER" id="PTHR12625">
    <property type="entry name" value="LIPOCALIN-1 INTERACTING MEMBRANE RECEPTOR LIMR"/>
    <property type="match status" value="1"/>
</dbReference>
<name>A0AAD9J2K2_9ANNE</name>
<dbReference type="Pfam" id="PF04791">
    <property type="entry name" value="LMBR1"/>
    <property type="match status" value="2"/>
</dbReference>
<sequence length="527" mass="59399">MHNPTLTTMNTNSSLSFDSPTVNVDSYNKAPWVLWQKLYSRNIREIQNILEHPHGNELRTDQIMDDDVYMREKIFYNAVRECIILLLLFALLYITSYFTICTYKRRPDSEDYYSDNREDALVYRVSVWLCTFTLAVSGGAVLLLPISIVANEALLMFPNSYYLQWVNSSLIHGLWNQVFLFSNLALFVLMPFAYFFTESEGLPGSGRGIKPRVYETFLVLFLVSIIVCGLVWIVSSIFDAEGSSQQTLFDIWNFYLPYLYSCMSLLGVVMLLICTPVGFARLFTVIGELVKKPKFLLDLDDQFYAIVFEEETLKRKLCHNSAHLQPIANGHSNVSTIKGIMVLMVVQNTLELLIGLKALPVGTKEIVLGLSSLTALGPIGAAVEIVIILYLMLASVVGFYSLPFLQHLQPKCHDTPMPKVIGNCMVIVVLSSALPVLSRTLGITNFDLLGNFGRLEWLGNFYIILSYNLVFAIVTALCLATKFTATLRRELLDRLRQAFTRNKHPMNSAISGTTSTVNATTQHSKDD</sequence>
<keyword evidence="5" id="KW-1185">Reference proteome</keyword>
<protein>
    <recommendedName>
        <fullName evidence="6">Protein LMBR1L</fullName>
    </recommendedName>
</protein>
<feature type="transmembrane region" description="Helical" evidence="3">
    <location>
        <begin position="258"/>
        <end position="284"/>
    </location>
</feature>
<evidence type="ECO:0000256" key="2">
    <source>
        <dbReference type="SAM" id="MobiDB-lite"/>
    </source>
</evidence>
<feature type="transmembrane region" description="Helical" evidence="3">
    <location>
        <begin position="457"/>
        <end position="480"/>
    </location>
</feature>
<feature type="transmembrane region" description="Helical" evidence="3">
    <location>
        <begin position="74"/>
        <end position="100"/>
    </location>
</feature>
<feature type="transmembrane region" description="Helical" evidence="3">
    <location>
        <begin position="121"/>
        <end position="150"/>
    </location>
</feature>
<dbReference type="GO" id="GO:0007165">
    <property type="term" value="P:signal transduction"/>
    <property type="evidence" value="ECO:0007669"/>
    <property type="project" value="TreeGrafter"/>
</dbReference>
<keyword evidence="3" id="KW-0472">Membrane</keyword>
<keyword evidence="3" id="KW-0812">Transmembrane</keyword>
<feature type="transmembrane region" description="Helical" evidence="3">
    <location>
        <begin position="379"/>
        <end position="400"/>
    </location>
</feature>